<evidence type="ECO:0000313" key="2">
    <source>
        <dbReference type="Proteomes" id="UP000054563"/>
    </source>
</evidence>
<proteinExistence type="predicted"/>
<reference evidence="2" key="1">
    <citation type="journal article" date="2010" name="Genome Res.">
        <title>Population genomic sequencing of Coccidioides fungi reveals recent hybridization and transposon control.</title>
        <authorList>
            <person name="Neafsey D.E."/>
            <person name="Barker B.M."/>
            <person name="Sharpton T.J."/>
            <person name="Stajich J.E."/>
            <person name="Park D.J."/>
            <person name="Whiston E."/>
            <person name="Hung C.-Y."/>
            <person name="McMahan C."/>
            <person name="White J."/>
            <person name="Sykes S."/>
            <person name="Heiman D."/>
            <person name="Young S."/>
            <person name="Zeng Q."/>
            <person name="Abouelleil A."/>
            <person name="Aftuck L."/>
            <person name="Bessette D."/>
            <person name="Brown A."/>
            <person name="FitzGerald M."/>
            <person name="Lui A."/>
            <person name="Macdonald J.P."/>
            <person name="Priest M."/>
            <person name="Orbach M.J."/>
            <person name="Galgiani J.N."/>
            <person name="Kirkland T.N."/>
            <person name="Cole G.T."/>
            <person name="Birren B.W."/>
            <person name="Henn M.R."/>
            <person name="Taylor J.W."/>
            <person name="Rounsley S.D."/>
        </authorList>
    </citation>
    <scope>NUCLEOTIDE SEQUENCE [LARGE SCALE GENOMIC DNA]</scope>
    <source>
        <strain evidence="2">H538.4</strain>
    </source>
</reference>
<dbReference type="Proteomes" id="UP000054563">
    <property type="component" value="Unassembled WGS sequence"/>
</dbReference>
<dbReference type="eggNOG" id="ENOG502RQ5H">
    <property type="taxonomic scope" value="Eukaryota"/>
</dbReference>
<protein>
    <submittedName>
        <fullName evidence="1">Uncharacterized protein</fullName>
    </submittedName>
</protein>
<accession>A0A0J8S7D8</accession>
<evidence type="ECO:0000313" key="1">
    <source>
        <dbReference type="EMBL" id="KMU92289.1"/>
    </source>
</evidence>
<sequence>MAQHDSLSTSGGLGLARLEGRLAESFFAPHTPTYGSKFQWTSARFTPHLSVKFPTMPPPEGWRLGDGLHPYYDTMLRRFHNHMCDMLEQWGAGLFQRRAEASDAVGSYKEYIIREYRKTWIQMFGIPDLKVSVDVQPSSVN</sequence>
<dbReference type="AlphaFoldDB" id="A0A0J8S7D8"/>
<gene>
    <name evidence="1" type="ORF">CIHG_09973</name>
</gene>
<name>A0A0J8S7D8_COCIT</name>
<dbReference type="OrthoDB" id="4182511at2759"/>
<dbReference type="EMBL" id="DS017063">
    <property type="protein sequence ID" value="KMU92289.1"/>
    <property type="molecule type" value="Genomic_DNA"/>
</dbReference>
<organism evidence="1 2">
    <name type="scientific">Coccidioides immitis H538.4</name>
    <dbReference type="NCBI Taxonomy" id="396776"/>
    <lineage>
        <taxon>Eukaryota</taxon>
        <taxon>Fungi</taxon>
        <taxon>Dikarya</taxon>
        <taxon>Ascomycota</taxon>
        <taxon>Pezizomycotina</taxon>
        <taxon>Eurotiomycetes</taxon>
        <taxon>Eurotiomycetidae</taxon>
        <taxon>Onygenales</taxon>
        <taxon>Onygenaceae</taxon>
        <taxon>Coccidioides</taxon>
    </lineage>
</organism>
<dbReference type="VEuPathDB" id="FungiDB:CIHG_09973"/>